<dbReference type="PATRIC" id="fig|1423775.4.peg.752"/>
<reference evidence="2 3" key="1">
    <citation type="journal article" date="2015" name="Genome Announc.">
        <title>Expanding the biotechnology potential of lactobacilli through comparative genomics of 213 strains and associated genera.</title>
        <authorList>
            <person name="Sun Z."/>
            <person name="Harris H.M."/>
            <person name="McCann A."/>
            <person name="Guo C."/>
            <person name="Argimon S."/>
            <person name="Zhang W."/>
            <person name="Yang X."/>
            <person name="Jeffery I.B."/>
            <person name="Cooney J.C."/>
            <person name="Kagawa T.F."/>
            <person name="Liu W."/>
            <person name="Song Y."/>
            <person name="Salvetti E."/>
            <person name="Wrobel A."/>
            <person name="Rasinkangas P."/>
            <person name="Parkhill J."/>
            <person name="Rea M.C."/>
            <person name="O'Sullivan O."/>
            <person name="Ritari J."/>
            <person name="Douillard F.P."/>
            <person name="Paul Ross R."/>
            <person name="Yang R."/>
            <person name="Briner A.E."/>
            <person name="Felis G.E."/>
            <person name="de Vos W.M."/>
            <person name="Barrangou R."/>
            <person name="Klaenhammer T.R."/>
            <person name="Caufield P.W."/>
            <person name="Cui Y."/>
            <person name="Zhang H."/>
            <person name="O'Toole P.W."/>
        </authorList>
    </citation>
    <scope>NUCLEOTIDE SEQUENCE [LARGE SCALE GENOMIC DNA]</scope>
    <source>
        <strain evidence="2 3">DSM 19682</strain>
    </source>
</reference>
<gene>
    <name evidence="2" type="ORF">FD03_GL000735</name>
</gene>
<keyword evidence="1" id="KW-0812">Transmembrane</keyword>
<evidence type="ECO:0000313" key="3">
    <source>
        <dbReference type="Proteomes" id="UP000051248"/>
    </source>
</evidence>
<feature type="transmembrane region" description="Helical" evidence="1">
    <location>
        <begin position="50"/>
        <end position="69"/>
    </location>
</feature>
<comment type="caution">
    <text evidence="2">The sequence shown here is derived from an EMBL/GenBank/DDBJ whole genome shotgun (WGS) entry which is preliminary data.</text>
</comment>
<keyword evidence="1" id="KW-0472">Membrane</keyword>
<dbReference type="OrthoDB" id="2328097at2"/>
<proteinExistence type="predicted"/>
<evidence type="ECO:0000313" key="2">
    <source>
        <dbReference type="EMBL" id="KRK81143.1"/>
    </source>
</evidence>
<sequence length="75" mass="8834">MFKFVDGKLRPVEIQNALDNILSLMLINCAIELVTNIMDGITLLNMDYRWLFRTTMLMMIAAKAWNYCIKKFKKN</sequence>
<dbReference type="Proteomes" id="UP000051248">
    <property type="component" value="Unassembled WGS sequence"/>
</dbReference>
<evidence type="ECO:0000256" key="1">
    <source>
        <dbReference type="SAM" id="Phobius"/>
    </source>
</evidence>
<dbReference type="AlphaFoldDB" id="A0A0R1KP71"/>
<organism evidence="2 3">
    <name type="scientific">Companilactobacillus nodensis DSM 19682 = JCM 14932 = NBRC 107160</name>
    <dbReference type="NCBI Taxonomy" id="1423775"/>
    <lineage>
        <taxon>Bacteria</taxon>
        <taxon>Bacillati</taxon>
        <taxon>Bacillota</taxon>
        <taxon>Bacilli</taxon>
        <taxon>Lactobacillales</taxon>
        <taxon>Lactobacillaceae</taxon>
        <taxon>Companilactobacillus</taxon>
    </lineage>
</organism>
<keyword evidence="1" id="KW-1133">Transmembrane helix</keyword>
<dbReference type="RefSeq" id="WP_025023328.1">
    <property type="nucleotide sequence ID" value="NZ_AZDZ01000001.1"/>
</dbReference>
<keyword evidence="3" id="KW-1185">Reference proteome</keyword>
<dbReference type="EMBL" id="AZDZ01000001">
    <property type="protein sequence ID" value="KRK81143.1"/>
    <property type="molecule type" value="Genomic_DNA"/>
</dbReference>
<name>A0A0R1KP71_9LACO</name>
<accession>A0A0R1KP71</accession>
<dbReference type="STRING" id="1423775.FD03_GL000735"/>
<feature type="transmembrane region" description="Helical" evidence="1">
    <location>
        <begin position="21"/>
        <end position="38"/>
    </location>
</feature>
<protein>
    <submittedName>
        <fullName evidence="2">Uncharacterized protein</fullName>
    </submittedName>
</protein>